<accession>F9VGJ9</accession>
<dbReference type="EMBL" id="AP009333">
    <property type="protein sequence ID" value="BAK59482.1"/>
    <property type="molecule type" value="Genomic_DNA"/>
</dbReference>
<name>F9VGJ9_LACGL</name>
<dbReference type="KEGG" id="lgv:LCGL_0022"/>
<sequence length="149" mass="16455">MTTLNQTALFTDMTLKNLRIKSSNATLPASAVIISAHATEKRTDEKDSKPIPNTIDKIKLSALDPQKVQALKSLGITDKEIRKLAFTIEIENDEEYLFTLDPLKLIGQEISLKEALLAPMWSGNGSNGAYRGLKIIINEVKLHTGKAHE</sequence>
<dbReference type="RefSeq" id="WP_014024089.1">
    <property type="nucleotide sequence ID" value="NC_017490.1"/>
</dbReference>
<reference evidence="1 2" key="1">
    <citation type="journal article" date="2011" name="PLoS ONE">
        <title>Complete genome sequence and comparative analysis of the fish pathogen Lactococcus garvieae.</title>
        <authorList>
            <person name="Morita H."/>
            <person name="Toh H."/>
            <person name="Oshima K."/>
            <person name="Yoshizaki M."/>
            <person name="Kawanishi M."/>
            <person name="Nakaya K."/>
            <person name="Suzuki T."/>
            <person name="Miyauchi E."/>
            <person name="Ishii Y."/>
            <person name="Tanabe S."/>
            <person name="Murakami M."/>
            <person name="Hattori M."/>
        </authorList>
    </citation>
    <scope>NUCLEOTIDE SEQUENCE [LARGE SCALE GENOMIC DNA]</scope>
    <source>
        <strain evidence="1 2">Lg2</strain>
    </source>
</reference>
<dbReference type="HOGENOM" id="CLU_1747306_0_0_9"/>
<dbReference type="AlphaFoldDB" id="F9VGJ9"/>
<dbReference type="PATRIC" id="fig|420890.5.peg.23"/>
<dbReference type="Proteomes" id="UP000008520">
    <property type="component" value="Chromosome"/>
</dbReference>
<proteinExistence type="predicted"/>
<evidence type="ECO:0000313" key="2">
    <source>
        <dbReference type="Proteomes" id="UP000008520"/>
    </source>
</evidence>
<evidence type="ECO:0000313" key="1">
    <source>
        <dbReference type="EMBL" id="BAK59482.1"/>
    </source>
</evidence>
<organism evidence="1 2">
    <name type="scientific">Lactococcus garvieae (strain Lg2)</name>
    <name type="common">Enterococcus seriolicida</name>
    <dbReference type="NCBI Taxonomy" id="420890"/>
    <lineage>
        <taxon>Bacteria</taxon>
        <taxon>Bacillati</taxon>
        <taxon>Bacillota</taxon>
        <taxon>Bacilli</taxon>
        <taxon>Lactobacillales</taxon>
        <taxon>Streptococcaceae</taxon>
        <taxon>Lactococcus</taxon>
    </lineage>
</organism>
<gene>
    <name evidence="1" type="ordered locus">LCGL_0022</name>
</gene>
<dbReference type="STRING" id="420890.LCGL_0022"/>
<protein>
    <submittedName>
        <fullName evidence="1">Uncharacterized protein</fullName>
    </submittedName>
</protein>
<keyword evidence="2" id="KW-1185">Reference proteome</keyword>